<gene>
    <name evidence="2" type="ORF">AVDCRST_MAG02-3709</name>
</gene>
<feature type="non-terminal residue" evidence="2">
    <location>
        <position position="1"/>
    </location>
</feature>
<feature type="compositionally biased region" description="Basic residues" evidence="1">
    <location>
        <begin position="210"/>
        <end position="258"/>
    </location>
</feature>
<feature type="compositionally biased region" description="Basic residues" evidence="1">
    <location>
        <begin position="158"/>
        <end position="172"/>
    </location>
</feature>
<keyword evidence="2" id="KW-0413">Isomerase</keyword>
<dbReference type="GO" id="GO:0046523">
    <property type="term" value="F:S-methyl-5-thioribose-1-phosphate isomerase activity"/>
    <property type="evidence" value="ECO:0007669"/>
    <property type="project" value="UniProtKB-EC"/>
</dbReference>
<evidence type="ECO:0000256" key="1">
    <source>
        <dbReference type="SAM" id="MobiDB-lite"/>
    </source>
</evidence>
<proteinExistence type="predicted"/>
<feature type="compositionally biased region" description="Gly residues" evidence="1">
    <location>
        <begin position="286"/>
        <end position="295"/>
    </location>
</feature>
<feature type="compositionally biased region" description="Basic residues" evidence="1">
    <location>
        <begin position="325"/>
        <end position="339"/>
    </location>
</feature>
<feature type="compositionally biased region" description="Basic and acidic residues" evidence="1">
    <location>
        <begin position="309"/>
        <end position="324"/>
    </location>
</feature>
<dbReference type="AlphaFoldDB" id="A0A6J4REW9"/>
<feature type="compositionally biased region" description="Gly residues" evidence="1">
    <location>
        <begin position="19"/>
        <end position="31"/>
    </location>
</feature>
<feature type="compositionally biased region" description="Gly residues" evidence="1">
    <location>
        <begin position="44"/>
        <end position="63"/>
    </location>
</feature>
<feature type="compositionally biased region" description="Basic and acidic residues" evidence="1">
    <location>
        <begin position="92"/>
        <end position="101"/>
    </location>
</feature>
<reference evidence="2" key="1">
    <citation type="submission" date="2020-02" db="EMBL/GenBank/DDBJ databases">
        <authorList>
            <person name="Meier V. D."/>
        </authorList>
    </citation>
    <scope>NUCLEOTIDE SEQUENCE</scope>
    <source>
        <strain evidence="2">AVDCRST_MAG02</strain>
    </source>
</reference>
<feature type="non-terminal residue" evidence="2">
    <location>
        <position position="353"/>
    </location>
</feature>
<feature type="compositionally biased region" description="Basic residues" evidence="1">
    <location>
        <begin position="270"/>
        <end position="281"/>
    </location>
</feature>
<name>A0A6J4REW9_9ACTN</name>
<protein>
    <submittedName>
        <fullName evidence="2">Methylthioribose-1-phosphate isomerase</fullName>
        <ecNumber evidence="2">5.3.1.23</ecNumber>
    </submittedName>
</protein>
<dbReference type="EC" id="5.3.1.23" evidence="2"/>
<feature type="compositionally biased region" description="Basic residues" evidence="1">
    <location>
        <begin position="132"/>
        <end position="143"/>
    </location>
</feature>
<sequence length="353" mass="38685">ADHRLGRREDPDYRPDAPAGGGGRPLLGFRGGARRSHLVSPGTRGSGARGGGRVGDRAGGATGEGERPGRRRSHLPGGVSARLHPPHRRKPQVGDRPDRGGLRSQPAPGGGRVDRTGPRHGRRGRADEPSHRRGGGRSSLRRVPRPDALQRGRVGVRGPRHGPEHRRGRPRARSGGGRDGDGDPTSAAGIPPDGLGAQAYGRRAQGDHRLGRRRPDRLGRHRRRHNRRRPRRRERRRRQQGRHLPARAGRAGKRRAVHRGGAPVHDRPGYARRGRHPHRATIRVGGARGQRGAGRPGRYPGIQPGIRRHTGEPRLGHRDRDRRGPPRRGRSARPGRVRAGRGNGRPIRGWETL</sequence>
<evidence type="ECO:0000313" key="2">
    <source>
        <dbReference type="EMBL" id="CAA9470871.1"/>
    </source>
</evidence>
<dbReference type="EMBL" id="CADCVH010000105">
    <property type="protein sequence ID" value="CAA9470871.1"/>
    <property type="molecule type" value="Genomic_DNA"/>
</dbReference>
<organism evidence="2">
    <name type="scientific">uncultured Rubrobacteraceae bacterium</name>
    <dbReference type="NCBI Taxonomy" id="349277"/>
    <lineage>
        <taxon>Bacteria</taxon>
        <taxon>Bacillati</taxon>
        <taxon>Actinomycetota</taxon>
        <taxon>Rubrobacteria</taxon>
        <taxon>Rubrobacterales</taxon>
        <taxon>Rubrobacteraceae</taxon>
        <taxon>environmental samples</taxon>
    </lineage>
</organism>
<feature type="region of interest" description="Disordered" evidence="1">
    <location>
        <begin position="1"/>
        <end position="353"/>
    </location>
</feature>
<feature type="compositionally biased region" description="Basic and acidic residues" evidence="1">
    <location>
        <begin position="1"/>
        <end position="15"/>
    </location>
</feature>
<accession>A0A6J4REW9</accession>